<organism evidence="1 2">
    <name type="scientific">Flaviramulus aquimarinus</name>
    <dbReference type="NCBI Taxonomy" id="1170456"/>
    <lineage>
        <taxon>Bacteria</taxon>
        <taxon>Pseudomonadati</taxon>
        <taxon>Bacteroidota</taxon>
        <taxon>Flavobacteriia</taxon>
        <taxon>Flavobacteriales</taxon>
        <taxon>Flavobacteriaceae</taxon>
        <taxon>Flaviramulus</taxon>
    </lineage>
</organism>
<sequence length="150" mass="17361">MRLIKRALLIGIIIFSINTYAQKKERNNMTNQEIVTKFLNGFNDSTQIKKSLDLLADDYKFKNPMVALNSKAEFIKLAQEIGAVITRINIINISENGNWVATFYEFKSSIPGLKSNIASEWFKVENGIIKESHLIYDTSEWRKFYAQMKE</sequence>
<keyword evidence="2" id="KW-1185">Reference proteome</keyword>
<name>A0ABP9EW96_9FLAO</name>
<reference evidence="2" key="1">
    <citation type="journal article" date="2019" name="Int. J. Syst. Evol. Microbiol.">
        <title>The Global Catalogue of Microorganisms (GCM) 10K type strain sequencing project: providing services to taxonomists for standard genome sequencing and annotation.</title>
        <authorList>
            <consortium name="The Broad Institute Genomics Platform"/>
            <consortium name="The Broad Institute Genome Sequencing Center for Infectious Disease"/>
            <person name="Wu L."/>
            <person name="Ma J."/>
        </authorList>
    </citation>
    <scope>NUCLEOTIDE SEQUENCE [LARGE SCALE GENOMIC DNA]</scope>
    <source>
        <strain evidence="2">JCM 18274</strain>
    </source>
</reference>
<dbReference type="Proteomes" id="UP001500433">
    <property type="component" value="Unassembled WGS sequence"/>
</dbReference>
<proteinExistence type="predicted"/>
<protein>
    <recommendedName>
        <fullName evidence="3">Nuclear transport factor 2 family protein</fullName>
    </recommendedName>
</protein>
<evidence type="ECO:0000313" key="2">
    <source>
        <dbReference type="Proteomes" id="UP001500433"/>
    </source>
</evidence>
<dbReference type="SUPFAM" id="SSF54427">
    <property type="entry name" value="NTF2-like"/>
    <property type="match status" value="1"/>
</dbReference>
<dbReference type="InterPro" id="IPR032710">
    <property type="entry name" value="NTF2-like_dom_sf"/>
</dbReference>
<gene>
    <name evidence="1" type="ORF">GCM10023311_07770</name>
</gene>
<comment type="caution">
    <text evidence="1">The sequence shown here is derived from an EMBL/GenBank/DDBJ whole genome shotgun (WGS) entry which is preliminary data.</text>
</comment>
<evidence type="ECO:0000313" key="1">
    <source>
        <dbReference type="EMBL" id="GAA4886778.1"/>
    </source>
</evidence>
<dbReference type="EMBL" id="BAABJH010000001">
    <property type="protein sequence ID" value="GAA4886778.1"/>
    <property type="molecule type" value="Genomic_DNA"/>
</dbReference>
<accession>A0ABP9EW96</accession>
<dbReference type="Gene3D" id="3.10.450.50">
    <property type="match status" value="1"/>
</dbReference>
<evidence type="ECO:0008006" key="3">
    <source>
        <dbReference type="Google" id="ProtNLM"/>
    </source>
</evidence>
<dbReference type="RefSeq" id="WP_345272730.1">
    <property type="nucleotide sequence ID" value="NZ_BAABJH010000001.1"/>
</dbReference>